<feature type="domain" description="HD" evidence="4">
    <location>
        <begin position="75"/>
        <end position="186"/>
    </location>
</feature>
<evidence type="ECO:0000256" key="3">
    <source>
        <dbReference type="SAM" id="MobiDB-lite"/>
    </source>
</evidence>
<comment type="caution">
    <text evidence="5">The sequence shown here is derived from an EMBL/GenBank/DDBJ whole genome shotgun (WGS) entry which is preliminary data.</text>
</comment>
<dbReference type="Proteomes" id="UP000824208">
    <property type="component" value="Unassembled WGS sequence"/>
</dbReference>
<evidence type="ECO:0000313" key="5">
    <source>
        <dbReference type="EMBL" id="HJB57516.1"/>
    </source>
</evidence>
<dbReference type="CDD" id="cd00077">
    <property type="entry name" value="HDc"/>
    <property type="match status" value="1"/>
</dbReference>
<dbReference type="Gene3D" id="1.10.3210.10">
    <property type="entry name" value="Hypothetical protein af1432"/>
    <property type="match status" value="1"/>
</dbReference>
<dbReference type="AlphaFoldDB" id="A0A9D2MB90"/>
<reference evidence="5" key="2">
    <citation type="submission" date="2021-04" db="EMBL/GenBank/DDBJ databases">
        <authorList>
            <person name="Gilroy R."/>
        </authorList>
    </citation>
    <scope>NUCLEOTIDE SEQUENCE</scope>
    <source>
        <strain evidence="5">CHK189-11263</strain>
    </source>
</reference>
<dbReference type="InterPro" id="IPR006261">
    <property type="entry name" value="dGTPase"/>
</dbReference>
<dbReference type="NCBIfam" id="NF002327">
    <property type="entry name" value="PRK01286.1-2"/>
    <property type="match status" value="1"/>
</dbReference>
<dbReference type="NCBIfam" id="TIGR01353">
    <property type="entry name" value="dGTP_triPase"/>
    <property type="match status" value="1"/>
</dbReference>
<dbReference type="InterPro" id="IPR003607">
    <property type="entry name" value="HD/PDEase_dom"/>
</dbReference>
<feature type="region of interest" description="Disordered" evidence="3">
    <location>
        <begin position="1"/>
        <end position="30"/>
    </location>
</feature>
<dbReference type="InterPro" id="IPR023023">
    <property type="entry name" value="dNTPase_2"/>
</dbReference>
<dbReference type="InterPro" id="IPR006674">
    <property type="entry name" value="HD_domain"/>
</dbReference>
<reference evidence="5" key="1">
    <citation type="journal article" date="2021" name="PeerJ">
        <title>Extensive microbial diversity within the chicken gut microbiome revealed by metagenomics and culture.</title>
        <authorList>
            <person name="Gilroy R."/>
            <person name="Ravi A."/>
            <person name="Getino M."/>
            <person name="Pursley I."/>
            <person name="Horton D.L."/>
            <person name="Alikhan N.F."/>
            <person name="Baker D."/>
            <person name="Gharbi K."/>
            <person name="Hall N."/>
            <person name="Watson M."/>
            <person name="Adriaenssens E.M."/>
            <person name="Foster-Nyarko E."/>
            <person name="Jarju S."/>
            <person name="Secka A."/>
            <person name="Antonio M."/>
            <person name="Oren A."/>
            <person name="Chaudhuri R.R."/>
            <person name="La Ragione R."/>
            <person name="Hildebrand F."/>
            <person name="Pallen M.J."/>
        </authorList>
    </citation>
    <scope>NUCLEOTIDE SEQUENCE</scope>
    <source>
        <strain evidence="5">CHK189-11263</strain>
    </source>
</reference>
<dbReference type="GO" id="GO:0016793">
    <property type="term" value="F:triphosphoric monoester hydrolase activity"/>
    <property type="evidence" value="ECO:0007669"/>
    <property type="project" value="InterPro"/>
</dbReference>
<evidence type="ECO:0000313" key="6">
    <source>
        <dbReference type="Proteomes" id="UP000824208"/>
    </source>
</evidence>
<sequence>MTARERTQQWERETLSPHACRAEASRGRARPVEPCPMRTAFQRDVDRVVHCKAFRRLMHKTQVFLSPEGDHYRTRMTHTLEVSRIARTIARGLRLNEDLTEAAALGHDLGHTPFGHAGERVLSEIMPGGFEHNMQSLRVVERLENDGAGLNLTWEVRNAICCHTGEEAAATLEGRLLRLADQIAYINHDIDDAIRARILTPMDIPLDLSQTLGFTHGARIDTLVGDIIQESWESGEIRQSEPCRKAMQDLRAFLFEAVYYNPVAKGEERKAQDMLRRLFEAYRADPDRLPGEFQDIRWTEGEDRAVCDYIAGMTDKYAVEQFTELAIPKAWTVK</sequence>
<dbReference type="InterPro" id="IPR026875">
    <property type="entry name" value="PHydrolase_assoc_dom"/>
</dbReference>
<accession>A0A9D2MB90</accession>
<gene>
    <name evidence="5" type="ORF">H9714_08190</name>
</gene>
<evidence type="ECO:0000259" key="4">
    <source>
        <dbReference type="PROSITE" id="PS51831"/>
    </source>
</evidence>
<dbReference type="PANTHER" id="PTHR35795">
    <property type="entry name" value="SLR1885 PROTEIN"/>
    <property type="match status" value="1"/>
</dbReference>
<proteinExistence type="inferred from homology"/>
<evidence type="ECO:0000256" key="1">
    <source>
        <dbReference type="ARBA" id="ARBA00022801"/>
    </source>
</evidence>
<name>A0A9D2MB90_9FIRM</name>
<dbReference type="HAMAP" id="MF_01212">
    <property type="entry name" value="dGTPase_type2"/>
    <property type="match status" value="1"/>
</dbReference>
<dbReference type="SMART" id="SM00471">
    <property type="entry name" value="HDc"/>
    <property type="match status" value="1"/>
</dbReference>
<dbReference type="Pfam" id="PF01966">
    <property type="entry name" value="HD"/>
    <property type="match status" value="1"/>
</dbReference>
<dbReference type="PROSITE" id="PS51831">
    <property type="entry name" value="HD"/>
    <property type="match status" value="1"/>
</dbReference>
<protein>
    <recommendedName>
        <fullName evidence="2">Deoxyguanosinetriphosphate triphosphohydrolase-like protein</fullName>
    </recommendedName>
</protein>
<dbReference type="SUPFAM" id="SSF109604">
    <property type="entry name" value="HD-domain/PDEase-like"/>
    <property type="match status" value="1"/>
</dbReference>
<dbReference type="EMBL" id="DWYC01000072">
    <property type="protein sequence ID" value="HJB57516.1"/>
    <property type="molecule type" value="Genomic_DNA"/>
</dbReference>
<organism evidence="5 6">
    <name type="scientific">Candidatus Flavonifractor intestinipullorum</name>
    <dbReference type="NCBI Taxonomy" id="2838587"/>
    <lineage>
        <taxon>Bacteria</taxon>
        <taxon>Bacillati</taxon>
        <taxon>Bacillota</taxon>
        <taxon>Clostridia</taxon>
        <taxon>Eubacteriales</taxon>
        <taxon>Oscillospiraceae</taxon>
        <taxon>Flavonifractor</taxon>
    </lineage>
</organism>
<comment type="similarity">
    <text evidence="2">Belongs to the dGTPase family. Type 2 subfamily.</text>
</comment>
<dbReference type="Pfam" id="PF13286">
    <property type="entry name" value="HD_assoc"/>
    <property type="match status" value="1"/>
</dbReference>
<feature type="compositionally biased region" description="Basic and acidic residues" evidence="3">
    <location>
        <begin position="1"/>
        <end position="26"/>
    </location>
</feature>
<evidence type="ECO:0000256" key="2">
    <source>
        <dbReference type="HAMAP-Rule" id="MF_01212"/>
    </source>
</evidence>
<dbReference type="InterPro" id="IPR051094">
    <property type="entry name" value="Diverse_Catalytic_Enzymes"/>
</dbReference>
<keyword evidence="1 2" id="KW-0378">Hydrolase</keyword>
<dbReference type="PANTHER" id="PTHR35795:SF1">
    <property type="entry name" value="BIS(5'-NUCLEOSYL)-TETRAPHOSPHATASE, SYMMETRICAL"/>
    <property type="match status" value="1"/>
</dbReference>